<reference evidence="1 2" key="1">
    <citation type="journal article" date="2021" name="Front. Microbiol.">
        <title>Aerobic Denitrification and Heterotrophic Sulfur Oxidation in the Genus Halomonas Revealed by Six Novel Species Characterizations and Genome-Based Analysis.</title>
        <authorList>
            <person name="Wang L."/>
            <person name="Shao Z."/>
        </authorList>
    </citation>
    <scope>NUCLEOTIDE SEQUENCE [LARGE SCALE GENOMIC DNA]</scope>
    <source>
        <strain evidence="1 2">MCCC 1A13718</strain>
    </source>
</reference>
<accession>A0ABX7WGS3</accession>
<keyword evidence="2" id="KW-1185">Reference proteome</keyword>
<protein>
    <submittedName>
        <fullName evidence="1">Uncharacterized protein</fullName>
    </submittedName>
</protein>
<evidence type="ECO:0000313" key="1">
    <source>
        <dbReference type="EMBL" id="QTP59560.1"/>
    </source>
</evidence>
<organism evidence="1 2">
    <name type="scientific">Halomonas sulfidivorans</name>
    <dbReference type="NCBI Taxonomy" id="2733488"/>
    <lineage>
        <taxon>Bacteria</taxon>
        <taxon>Pseudomonadati</taxon>
        <taxon>Pseudomonadota</taxon>
        <taxon>Gammaproteobacteria</taxon>
        <taxon>Oceanospirillales</taxon>
        <taxon>Halomonadaceae</taxon>
        <taxon>Halomonas</taxon>
    </lineage>
</organism>
<name>A0ABX7WGS3_9GAMM</name>
<sequence length="90" mass="10190">MKVIVHRLAAPYAFIKLVHNNEECVVNNPVMVEKDIKGDLFLTYESIVDIAEAIEMKWKIANTGEQMSVAMKVLQAIREGWGVNDTRGEE</sequence>
<dbReference type="RefSeq" id="WP_209472718.1">
    <property type="nucleotide sequence ID" value="NZ_CP053383.1"/>
</dbReference>
<evidence type="ECO:0000313" key="2">
    <source>
        <dbReference type="Proteomes" id="UP000671845"/>
    </source>
</evidence>
<dbReference type="EMBL" id="CP053383">
    <property type="protein sequence ID" value="QTP59560.1"/>
    <property type="molecule type" value="Genomic_DNA"/>
</dbReference>
<dbReference type="Proteomes" id="UP000671845">
    <property type="component" value="Chromosome"/>
</dbReference>
<proteinExistence type="predicted"/>
<gene>
    <name evidence="1" type="ORF">HNO53_13035</name>
</gene>